<accession>X6LM11</accession>
<feature type="coiled-coil region" evidence="1">
    <location>
        <begin position="1"/>
        <end position="35"/>
    </location>
</feature>
<protein>
    <submittedName>
        <fullName evidence="3">SWI/SNF2 like ATpase</fullName>
    </submittedName>
</protein>
<evidence type="ECO:0000313" key="4">
    <source>
        <dbReference type="Proteomes" id="UP000023152"/>
    </source>
</evidence>
<evidence type="ECO:0000313" key="3">
    <source>
        <dbReference type="EMBL" id="ETO02958.1"/>
    </source>
</evidence>
<evidence type="ECO:0000256" key="2">
    <source>
        <dbReference type="SAM" id="MobiDB-lite"/>
    </source>
</evidence>
<name>X6LM11_RETFI</name>
<comment type="caution">
    <text evidence="3">The sequence shown here is derived from an EMBL/GenBank/DDBJ whole genome shotgun (WGS) entry which is preliminary data.</text>
</comment>
<evidence type="ECO:0000256" key="1">
    <source>
        <dbReference type="SAM" id="Coils"/>
    </source>
</evidence>
<keyword evidence="4" id="KW-1185">Reference proteome</keyword>
<dbReference type="EMBL" id="ASPP01034512">
    <property type="protein sequence ID" value="ETO02958.1"/>
    <property type="molecule type" value="Genomic_DNA"/>
</dbReference>
<reference evidence="3 4" key="1">
    <citation type="journal article" date="2013" name="Curr. Biol.">
        <title>The Genome of the Foraminiferan Reticulomyxa filosa.</title>
        <authorList>
            <person name="Glockner G."/>
            <person name="Hulsmann N."/>
            <person name="Schleicher M."/>
            <person name="Noegel A.A."/>
            <person name="Eichinger L."/>
            <person name="Gallinger C."/>
            <person name="Pawlowski J."/>
            <person name="Sierra R."/>
            <person name="Euteneuer U."/>
            <person name="Pillet L."/>
            <person name="Moustafa A."/>
            <person name="Platzer M."/>
            <person name="Groth M."/>
            <person name="Szafranski K."/>
            <person name="Schliwa M."/>
        </authorList>
    </citation>
    <scope>NUCLEOTIDE SEQUENCE [LARGE SCALE GENOMIC DNA]</scope>
</reference>
<organism evidence="3 4">
    <name type="scientific">Reticulomyxa filosa</name>
    <dbReference type="NCBI Taxonomy" id="46433"/>
    <lineage>
        <taxon>Eukaryota</taxon>
        <taxon>Sar</taxon>
        <taxon>Rhizaria</taxon>
        <taxon>Retaria</taxon>
        <taxon>Foraminifera</taxon>
        <taxon>Monothalamids</taxon>
        <taxon>Reticulomyxidae</taxon>
        <taxon>Reticulomyxa</taxon>
    </lineage>
</organism>
<proteinExistence type="predicted"/>
<feature type="non-terminal residue" evidence="3">
    <location>
        <position position="168"/>
    </location>
</feature>
<sequence>EEELEKSHNDLDELRQRKDEEIREKTLLIMSLQEQIRQKDIQFDALSGAKIQLDNEIALYRSIWSEAEKEAGYSCPLGSGSKKRKTDNGDTQSMDTPGSMRARQLARQDLEHVGTDDQNGASESEQGDGNEEEEEDKEKEKDEENDDEAKDAKDDEENDDENNKNRGN</sequence>
<dbReference type="Proteomes" id="UP000023152">
    <property type="component" value="Unassembled WGS sequence"/>
</dbReference>
<feature type="compositionally biased region" description="Basic and acidic residues" evidence="2">
    <location>
        <begin position="106"/>
        <end position="115"/>
    </location>
</feature>
<feature type="region of interest" description="Disordered" evidence="2">
    <location>
        <begin position="69"/>
        <end position="168"/>
    </location>
</feature>
<gene>
    <name evidence="3" type="ORF">RFI_34452</name>
</gene>
<feature type="non-terminal residue" evidence="3">
    <location>
        <position position="1"/>
    </location>
</feature>
<dbReference type="AlphaFoldDB" id="X6LM11"/>
<feature type="compositionally biased region" description="Acidic residues" evidence="2">
    <location>
        <begin position="125"/>
        <end position="160"/>
    </location>
</feature>
<keyword evidence="1" id="KW-0175">Coiled coil</keyword>